<feature type="region of interest" description="Disordered" evidence="1">
    <location>
        <begin position="198"/>
        <end position="244"/>
    </location>
</feature>
<feature type="compositionally biased region" description="Low complexity" evidence="1">
    <location>
        <begin position="375"/>
        <end position="393"/>
    </location>
</feature>
<keyword evidence="3" id="KW-1185">Reference proteome</keyword>
<dbReference type="AlphaFoldDB" id="A0A1Q9DLG5"/>
<evidence type="ECO:0000256" key="1">
    <source>
        <dbReference type="SAM" id="MobiDB-lite"/>
    </source>
</evidence>
<feature type="region of interest" description="Disordered" evidence="1">
    <location>
        <begin position="320"/>
        <end position="393"/>
    </location>
</feature>
<comment type="caution">
    <text evidence="2">The sequence shown here is derived from an EMBL/GenBank/DDBJ whole genome shotgun (WGS) entry which is preliminary data.</text>
</comment>
<reference evidence="2 3" key="1">
    <citation type="submission" date="2016-02" db="EMBL/GenBank/DDBJ databases">
        <title>Genome analysis of coral dinoflagellate symbionts highlights evolutionary adaptations to a symbiotic lifestyle.</title>
        <authorList>
            <person name="Aranda M."/>
            <person name="Li Y."/>
            <person name="Liew Y.J."/>
            <person name="Baumgarten S."/>
            <person name="Simakov O."/>
            <person name="Wilson M."/>
            <person name="Piel J."/>
            <person name="Ashoor H."/>
            <person name="Bougouffa S."/>
            <person name="Bajic V.B."/>
            <person name="Ryu T."/>
            <person name="Ravasi T."/>
            <person name="Bayer T."/>
            <person name="Micklem G."/>
            <person name="Kim H."/>
            <person name="Bhak J."/>
            <person name="Lajeunesse T.C."/>
            <person name="Voolstra C.R."/>
        </authorList>
    </citation>
    <scope>NUCLEOTIDE SEQUENCE [LARGE SCALE GENOMIC DNA]</scope>
    <source>
        <strain evidence="2 3">CCMP2467</strain>
    </source>
</reference>
<feature type="compositionally biased region" description="Basic residues" evidence="1">
    <location>
        <begin position="198"/>
        <end position="212"/>
    </location>
</feature>
<gene>
    <name evidence="2" type="ORF">AK812_SmicGene21780</name>
</gene>
<sequence>MPRGLLQEAVCHHPGASRKEELQEELAACGKSPRSRRRPASFRAEDFKLELLRKHGLRTSYNDFFSGPDLMPDMPPLQVFSDATDDFSAPPVGLAEINASGPRRRDFILEEVQPGQEGRRPVDIPIQSPGEAQAFAANYAAASHVPVDVDLAKNQIIPDDPAETSGTFDENPEEEVQYWVMEGDGSGPMVVRHEHHVTHHHDHGVNGHHHHHQDQADSGRGMSYSEHEETVTHTGTHGQGDGGHLTVRHHIISHQVQNEPHRQRYVPPAEPPDDLRLLDEPQVEPLQPKIIAGGLLAIFAQVYLWGNVFVTLFKPNRGPAQPGAPAAPGPPGPPGAPAPGSGAPAPAPEESAAPAPLVLFGAGGTLGDSAPVTRPSPTATNTAAASSSSPRDS</sequence>
<accession>A0A1Q9DLG5</accession>
<protein>
    <submittedName>
        <fullName evidence="2">Uncharacterized protein</fullName>
    </submittedName>
</protein>
<feature type="region of interest" description="Disordered" evidence="1">
    <location>
        <begin position="256"/>
        <end position="276"/>
    </location>
</feature>
<dbReference type="OrthoDB" id="441235at2759"/>
<feature type="compositionally biased region" description="Pro residues" evidence="1">
    <location>
        <begin position="325"/>
        <end position="337"/>
    </location>
</feature>
<dbReference type="Proteomes" id="UP000186817">
    <property type="component" value="Unassembled WGS sequence"/>
</dbReference>
<organism evidence="2 3">
    <name type="scientific">Symbiodinium microadriaticum</name>
    <name type="common">Dinoflagellate</name>
    <name type="synonym">Zooxanthella microadriatica</name>
    <dbReference type="NCBI Taxonomy" id="2951"/>
    <lineage>
        <taxon>Eukaryota</taxon>
        <taxon>Sar</taxon>
        <taxon>Alveolata</taxon>
        <taxon>Dinophyceae</taxon>
        <taxon>Suessiales</taxon>
        <taxon>Symbiodiniaceae</taxon>
        <taxon>Symbiodinium</taxon>
    </lineage>
</organism>
<proteinExistence type="predicted"/>
<evidence type="ECO:0000313" key="3">
    <source>
        <dbReference type="Proteomes" id="UP000186817"/>
    </source>
</evidence>
<feature type="compositionally biased region" description="Low complexity" evidence="1">
    <location>
        <begin position="338"/>
        <end position="356"/>
    </location>
</feature>
<name>A0A1Q9DLG5_SYMMI</name>
<dbReference type="EMBL" id="LSRX01000483">
    <property type="protein sequence ID" value="OLP96024.1"/>
    <property type="molecule type" value="Genomic_DNA"/>
</dbReference>
<evidence type="ECO:0000313" key="2">
    <source>
        <dbReference type="EMBL" id="OLP96024.1"/>
    </source>
</evidence>